<dbReference type="SUPFAM" id="SSF47413">
    <property type="entry name" value="lambda repressor-like DNA-binding domains"/>
    <property type="match status" value="1"/>
</dbReference>
<name>A0A9C9TFG3_9HYPH</name>
<feature type="domain" description="HTH cro/C1-type" evidence="2">
    <location>
        <begin position="105"/>
        <end position="158"/>
    </location>
</feature>
<feature type="region of interest" description="Disordered" evidence="1">
    <location>
        <begin position="1"/>
        <end position="77"/>
    </location>
</feature>
<dbReference type="InterPro" id="IPR010982">
    <property type="entry name" value="Lambda_DNA-bd_dom_sf"/>
</dbReference>
<dbReference type="GO" id="GO:0003677">
    <property type="term" value="F:DNA binding"/>
    <property type="evidence" value="ECO:0007669"/>
    <property type="project" value="InterPro"/>
</dbReference>
<feature type="compositionally biased region" description="Basic and acidic residues" evidence="1">
    <location>
        <begin position="29"/>
        <end position="43"/>
    </location>
</feature>
<proteinExistence type="predicted"/>
<feature type="compositionally biased region" description="Low complexity" evidence="1">
    <location>
        <begin position="13"/>
        <end position="28"/>
    </location>
</feature>
<dbReference type="EMBL" id="DRGN01000025">
    <property type="protein sequence ID" value="HET99161.1"/>
    <property type="molecule type" value="Genomic_DNA"/>
</dbReference>
<dbReference type="InterPro" id="IPR001387">
    <property type="entry name" value="Cro/C1-type_HTH"/>
</dbReference>
<protein>
    <submittedName>
        <fullName evidence="3">XRE family transcriptional regulator</fullName>
    </submittedName>
</protein>
<dbReference type="CDD" id="cd00093">
    <property type="entry name" value="HTH_XRE"/>
    <property type="match status" value="1"/>
</dbReference>
<dbReference type="PROSITE" id="PS50943">
    <property type="entry name" value="HTH_CROC1"/>
    <property type="match status" value="1"/>
</dbReference>
<accession>A0A9C9TFG3</accession>
<feature type="compositionally biased region" description="Low complexity" evidence="1">
    <location>
        <begin position="52"/>
        <end position="64"/>
    </location>
</feature>
<comment type="caution">
    <text evidence="3">The sequence shown here is derived from an EMBL/GenBank/DDBJ whole genome shotgun (WGS) entry which is preliminary data.</text>
</comment>
<evidence type="ECO:0000313" key="4">
    <source>
        <dbReference type="Proteomes" id="UP000885680"/>
    </source>
</evidence>
<evidence type="ECO:0000256" key="1">
    <source>
        <dbReference type="SAM" id="MobiDB-lite"/>
    </source>
</evidence>
<organism evidence="3 4">
    <name type="scientific">Aurantimonas coralicida</name>
    <dbReference type="NCBI Taxonomy" id="182270"/>
    <lineage>
        <taxon>Bacteria</taxon>
        <taxon>Pseudomonadati</taxon>
        <taxon>Pseudomonadota</taxon>
        <taxon>Alphaproteobacteria</taxon>
        <taxon>Hyphomicrobiales</taxon>
        <taxon>Aurantimonadaceae</taxon>
        <taxon>Aurantimonas</taxon>
    </lineage>
</organism>
<evidence type="ECO:0000313" key="3">
    <source>
        <dbReference type="EMBL" id="HET99161.1"/>
    </source>
</evidence>
<reference evidence="3" key="1">
    <citation type="journal article" date="2020" name="mSystems">
        <title>Genome- and Community-Level Interaction Insights into Carbon Utilization and Element Cycling Functions of Hydrothermarchaeota in Hydrothermal Sediment.</title>
        <authorList>
            <person name="Zhou Z."/>
            <person name="Liu Y."/>
            <person name="Xu W."/>
            <person name="Pan J."/>
            <person name="Luo Z.H."/>
            <person name="Li M."/>
        </authorList>
    </citation>
    <scope>NUCLEOTIDE SEQUENCE</scope>
    <source>
        <strain evidence="3">HyVt-347</strain>
    </source>
</reference>
<dbReference type="Proteomes" id="UP000885680">
    <property type="component" value="Unassembled WGS sequence"/>
</dbReference>
<evidence type="ECO:0000259" key="2">
    <source>
        <dbReference type="PROSITE" id="PS50943"/>
    </source>
</evidence>
<dbReference type="AlphaFoldDB" id="A0A9C9TFG3"/>
<feature type="compositionally biased region" description="Basic and acidic residues" evidence="1">
    <location>
        <begin position="65"/>
        <end position="77"/>
    </location>
</feature>
<sequence length="161" mass="17438">MPRTASGCRQKSKTANSTSGSSSRSATSRRPDSDGEGFPDRKAPVFRRGRVLSPSSLGLLPTGKSDGHQKSDHRDKSTRYNLLMSRLAPFPPEIVHSIDAGASVLRAVRDHSGRTLEEIAHACGVAPARLWEIEAGVTPTLAERQALSELFGYEEDVLIEL</sequence>
<dbReference type="Gene3D" id="1.10.260.40">
    <property type="entry name" value="lambda repressor-like DNA-binding domains"/>
    <property type="match status" value="1"/>
</dbReference>
<gene>
    <name evidence="3" type="ORF">ENH89_02040</name>
</gene>
<dbReference type="Pfam" id="PF01381">
    <property type="entry name" value="HTH_3"/>
    <property type="match status" value="1"/>
</dbReference>